<feature type="domain" description="Peptidase S12 Pab87-related C-terminal" evidence="2">
    <location>
        <begin position="386"/>
        <end position="479"/>
    </location>
</feature>
<dbReference type="RefSeq" id="WP_220208723.1">
    <property type="nucleotide sequence ID" value="NZ_BNJK01000002.1"/>
</dbReference>
<evidence type="ECO:0000259" key="1">
    <source>
        <dbReference type="Pfam" id="PF00144"/>
    </source>
</evidence>
<dbReference type="Gene3D" id="3.40.710.10">
    <property type="entry name" value="DD-peptidase/beta-lactamase superfamily"/>
    <property type="match status" value="1"/>
</dbReference>
<dbReference type="PANTHER" id="PTHR46825">
    <property type="entry name" value="D-ALANYL-D-ALANINE-CARBOXYPEPTIDASE/ENDOPEPTIDASE AMPH"/>
    <property type="match status" value="1"/>
</dbReference>
<organism evidence="3 4">
    <name type="scientific">Reticulibacter mediterranei</name>
    <dbReference type="NCBI Taxonomy" id="2778369"/>
    <lineage>
        <taxon>Bacteria</taxon>
        <taxon>Bacillati</taxon>
        <taxon>Chloroflexota</taxon>
        <taxon>Ktedonobacteria</taxon>
        <taxon>Ktedonobacterales</taxon>
        <taxon>Reticulibacteraceae</taxon>
        <taxon>Reticulibacter</taxon>
    </lineage>
</organism>
<comment type="caution">
    <text evidence="3">The sequence shown here is derived from an EMBL/GenBank/DDBJ whole genome shotgun (WGS) entry which is preliminary data.</text>
</comment>
<dbReference type="InterPro" id="IPR001466">
    <property type="entry name" value="Beta-lactam-related"/>
</dbReference>
<dbReference type="AlphaFoldDB" id="A0A8J3IW70"/>
<dbReference type="PANTHER" id="PTHR46825:SF15">
    <property type="entry name" value="BETA-LACTAMASE-RELATED DOMAIN-CONTAINING PROTEIN"/>
    <property type="match status" value="1"/>
</dbReference>
<dbReference type="Pfam" id="PF00144">
    <property type="entry name" value="Beta-lactamase"/>
    <property type="match status" value="1"/>
</dbReference>
<name>A0A8J3IW70_9CHLR</name>
<dbReference type="SUPFAM" id="SSF56601">
    <property type="entry name" value="beta-lactamase/transpeptidase-like"/>
    <property type="match status" value="1"/>
</dbReference>
<accession>A0A8J3IW70</accession>
<dbReference type="EMBL" id="BNJK01000002">
    <property type="protein sequence ID" value="GHO97947.1"/>
    <property type="molecule type" value="Genomic_DNA"/>
</dbReference>
<dbReference type="InterPro" id="IPR021860">
    <property type="entry name" value="Peptidase_S12_Pab87-rel_C"/>
</dbReference>
<protein>
    <submittedName>
        <fullName evidence="3">Penicillin-binding protein</fullName>
    </submittedName>
</protein>
<dbReference type="Gene3D" id="2.40.128.600">
    <property type="match status" value="1"/>
</dbReference>
<keyword evidence="4" id="KW-1185">Reference proteome</keyword>
<proteinExistence type="predicted"/>
<evidence type="ECO:0000313" key="3">
    <source>
        <dbReference type="EMBL" id="GHO97947.1"/>
    </source>
</evidence>
<dbReference type="InterPro" id="IPR050491">
    <property type="entry name" value="AmpC-like"/>
</dbReference>
<dbReference type="Proteomes" id="UP000597444">
    <property type="component" value="Unassembled WGS sequence"/>
</dbReference>
<gene>
    <name evidence="3" type="ORF">KSF_079950</name>
</gene>
<evidence type="ECO:0000259" key="2">
    <source>
        <dbReference type="Pfam" id="PF11954"/>
    </source>
</evidence>
<evidence type="ECO:0000313" key="4">
    <source>
        <dbReference type="Proteomes" id="UP000597444"/>
    </source>
</evidence>
<dbReference type="InterPro" id="IPR012338">
    <property type="entry name" value="Beta-lactam/transpept-like"/>
</dbReference>
<sequence>MTQIDATPQLQGFDDFINATIEEWQLPGLAIAIVKDGKVVFSQGFGKRNMAQSLDVTPNTLFPIASCTKAFTATALGLLVDEGKLEWDTPVRNYLPAFKLHDPVASERMTPRDLLTHRSGLPRHDRAWYNSPLSRQEIFDRLQYLEPSQDFRNLWQYQNLMYMTAGYLLEKVSGQTWEEFVQQRIFAPLGMTASNFSIADTKSRADFSLPYDDVNDEVQEIDFYERQQAVGPAGSIISSVEDMSKWLLFQLNKGKVGEQQIIAESQLAQIHTPQMVIPGPRRYTELSPASYALGWMVMTYRGHLLVQHGGGIDGFSLLTTFLPDDNIGIVILSNKDGCPAHTVVTYNACDRLLGMDEIGWNERIGKEYREVMDALKKGIEPNYDDRVPDTQPSHDLDAYTGEFEHPGYGTIVVRREGEQLWLTLNKLDAPLTHFHYDIFLAVVRRFFFSSKVHFFIGPKGEIESLSIALEPAVKEITFKRAANKEMQEKSFLEQFVGNYEVLGLTCTVALRGEKTLYLTVPGQPDYELLPYQGTAFQIKGHAGFSIEFKQNEQGTVTDAVLTQPQGTMTAKRKVEE</sequence>
<feature type="domain" description="Beta-lactamase-related" evidence="1">
    <location>
        <begin position="13"/>
        <end position="337"/>
    </location>
</feature>
<reference evidence="3" key="1">
    <citation type="submission" date="2020-10" db="EMBL/GenBank/DDBJ databases">
        <title>Taxonomic study of unclassified bacteria belonging to the class Ktedonobacteria.</title>
        <authorList>
            <person name="Yabe S."/>
            <person name="Wang C.M."/>
            <person name="Zheng Y."/>
            <person name="Sakai Y."/>
            <person name="Cavaletti L."/>
            <person name="Monciardini P."/>
            <person name="Donadio S."/>
        </authorList>
    </citation>
    <scope>NUCLEOTIDE SEQUENCE</scope>
    <source>
        <strain evidence="3">ID150040</strain>
    </source>
</reference>
<dbReference type="Pfam" id="PF11954">
    <property type="entry name" value="DUF3471"/>
    <property type="match status" value="1"/>
</dbReference>